<evidence type="ECO:0000313" key="1">
    <source>
        <dbReference type="EMBL" id="AAX31008.1"/>
    </source>
</evidence>
<dbReference type="AlphaFoldDB" id="Q5BR28"/>
<organism evidence="1">
    <name type="scientific">Schistosoma japonicum</name>
    <name type="common">Blood fluke</name>
    <dbReference type="NCBI Taxonomy" id="6182"/>
    <lineage>
        <taxon>Eukaryota</taxon>
        <taxon>Metazoa</taxon>
        <taxon>Spiralia</taxon>
        <taxon>Lophotrochozoa</taxon>
        <taxon>Platyhelminthes</taxon>
        <taxon>Trematoda</taxon>
        <taxon>Digenea</taxon>
        <taxon>Strigeidida</taxon>
        <taxon>Schistosomatoidea</taxon>
        <taxon>Schistosomatidae</taxon>
        <taxon>Schistosoma</taxon>
    </lineage>
</organism>
<reference evidence="1" key="1">
    <citation type="submission" date="2005-01" db="EMBL/GenBank/DDBJ databases">
        <authorList>
            <person name="Han Z."/>
        </authorList>
    </citation>
    <scope>NUCLEOTIDE SEQUENCE</scope>
</reference>
<accession>Q5BR28</accession>
<name>Q5BR28_SCHJA</name>
<protein>
    <submittedName>
        <fullName evidence="1">SJCHGC09711 protein</fullName>
    </submittedName>
</protein>
<proteinExistence type="evidence at transcript level"/>
<dbReference type="EMBL" id="AY915787">
    <property type="protein sequence ID" value="AAX31008.1"/>
    <property type="molecule type" value="mRNA"/>
</dbReference>
<sequence>MYVADENSTKFTEFKVSCKCCRFCIVQMFAGNKLYPIFLSVSSIVEISGYIDRCFMRLLNDHRHYFNSIFFQTI</sequence>
<reference evidence="1" key="2">
    <citation type="journal article" date="2006" name="PLoS Pathog.">
        <title>New perspectives on host-parasite interplay by comparative transcriptomic and proteomic analyses of Schistosoma japonicum.</title>
        <authorList>
            <person name="Liu F."/>
            <person name="Lu J."/>
            <person name="Hu W."/>
            <person name="Wang S.Y."/>
            <person name="Cui S.J."/>
            <person name="Chi M."/>
            <person name="Yan Q."/>
            <person name="Wang X.R."/>
            <person name="Song H.D."/>
            <person name="Xu X.N."/>
            <person name="Wang J.J."/>
            <person name="Zhang X.L."/>
            <person name="Zhang X."/>
            <person name="Wang Z.Q."/>
            <person name="Xue C.L."/>
            <person name="Brindley P.J."/>
            <person name="McManus D.P."/>
            <person name="Yang P.Y."/>
            <person name="Feng Z."/>
            <person name="Chen Z."/>
            <person name="Han Z.G."/>
        </authorList>
    </citation>
    <scope>NUCLEOTIDE SEQUENCE</scope>
</reference>